<dbReference type="Pfam" id="PF03466">
    <property type="entry name" value="LysR_substrate"/>
    <property type="match status" value="1"/>
</dbReference>
<feature type="domain" description="HTH lysR-type" evidence="5">
    <location>
        <begin position="1"/>
        <end position="57"/>
    </location>
</feature>
<keyword evidence="7" id="KW-1185">Reference proteome</keyword>
<reference evidence="6 7" key="1">
    <citation type="journal article" date="2024" name="Int. J. Syst. Evol. Microbiol.">
        <title>Paenibacillus hexagrammi sp. nov., a novel bacterium isolated from the gut content of Hexagrammos agrammus.</title>
        <authorList>
            <person name="Jung H.K."/>
            <person name="Kim D.G."/>
            <person name="Zin H."/>
            <person name="Park J."/>
            <person name="Jung H."/>
            <person name="Kim Y.O."/>
            <person name="Kong H.J."/>
            <person name="Kim J.W."/>
            <person name="Kim Y.S."/>
        </authorList>
    </citation>
    <scope>NUCLEOTIDE SEQUENCE [LARGE SCALE GENOMIC DNA]</scope>
    <source>
        <strain evidence="6 7">YPD9-1</strain>
    </source>
</reference>
<protein>
    <submittedName>
        <fullName evidence="6">LysR family transcriptional regulator</fullName>
    </submittedName>
</protein>
<keyword evidence="4" id="KW-0804">Transcription</keyword>
<dbReference type="EMBL" id="CP090978">
    <property type="protein sequence ID" value="UJF36126.1"/>
    <property type="molecule type" value="Genomic_DNA"/>
</dbReference>
<dbReference type="InterPro" id="IPR036390">
    <property type="entry name" value="WH_DNA-bd_sf"/>
</dbReference>
<dbReference type="Proteomes" id="UP001649230">
    <property type="component" value="Chromosome"/>
</dbReference>
<gene>
    <name evidence="6" type="ORF">L0M14_14295</name>
</gene>
<evidence type="ECO:0000256" key="3">
    <source>
        <dbReference type="ARBA" id="ARBA00023125"/>
    </source>
</evidence>
<dbReference type="Gene3D" id="3.40.190.10">
    <property type="entry name" value="Periplasmic binding protein-like II"/>
    <property type="match status" value="1"/>
</dbReference>
<evidence type="ECO:0000256" key="4">
    <source>
        <dbReference type="ARBA" id="ARBA00023163"/>
    </source>
</evidence>
<dbReference type="InterPro" id="IPR005119">
    <property type="entry name" value="LysR_subst-bd"/>
</dbReference>
<keyword evidence="2" id="KW-0805">Transcription regulation</keyword>
<evidence type="ECO:0000313" key="6">
    <source>
        <dbReference type="EMBL" id="UJF36126.1"/>
    </source>
</evidence>
<dbReference type="SUPFAM" id="SSF46785">
    <property type="entry name" value="Winged helix' DNA-binding domain"/>
    <property type="match status" value="1"/>
</dbReference>
<keyword evidence="3" id="KW-0238">DNA-binding</keyword>
<dbReference type="Gene3D" id="1.10.10.10">
    <property type="entry name" value="Winged helix-like DNA-binding domain superfamily/Winged helix DNA-binding domain"/>
    <property type="match status" value="1"/>
</dbReference>
<evidence type="ECO:0000313" key="7">
    <source>
        <dbReference type="Proteomes" id="UP001649230"/>
    </source>
</evidence>
<organism evidence="6 7">
    <name type="scientific">Paenibacillus hexagrammi</name>
    <dbReference type="NCBI Taxonomy" id="2908839"/>
    <lineage>
        <taxon>Bacteria</taxon>
        <taxon>Bacillati</taxon>
        <taxon>Bacillota</taxon>
        <taxon>Bacilli</taxon>
        <taxon>Bacillales</taxon>
        <taxon>Paenibacillaceae</taxon>
        <taxon>Paenibacillus</taxon>
    </lineage>
</organism>
<dbReference type="PROSITE" id="PS50931">
    <property type="entry name" value="HTH_LYSR"/>
    <property type="match status" value="1"/>
</dbReference>
<proteinExistence type="inferred from homology"/>
<dbReference type="PRINTS" id="PR00039">
    <property type="entry name" value="HTHLYSR"/>
</dbReference>
<evidence type="ECO:0000256" key="2">
    <source>
        <dbReference type="ARBA" id="ARBA00023015"/>
    </source>
</evidence>
<dbReference type="PANTHER" id="PTHR30126">
    <property type="entry name" value="HTH-TYPE TRANSCRIPTIONAL REGULATOR"/>
    <property type="match status" value="1"/>
</dbReference>
<dbReference type="SUPFAM" id="SSF53850">
    <property type="entry name" value="Periplasmic binding protein-like II"/>
    <property type="match status" value="1"/>
</dbReference>
<dbReference type="PANTHER" id="PTHR30126:SF40">
    <property type="entry name" value="HTH-TYPE TRANSCRIPTIONAL REGULATOR GLTR"/>
    <property type="match status" value="1"/>
</dbReference>
<dbReference type="InterPro" id="IPR000847">
    <property type="entry name" value="LysR_HTH_N"/>
</dbReference>
<accession>A0ABY3SSI7</accession>
<dbReference type="Pfam" id="PF00126">
    <property type="entry name" value="HTH_1"/>
    <property type="match status" value="1"/>
</dbReference>
<name>A0ABY3SSI7_9BACL</name>
<evidence type="ECO:0000259" key="5">
    <source>
        <dbReference type="PROSITE" id="PS50931"/>
    </source>
</evidence>
<sequence length="147" mass="16665">MDHQLLALVSVAEERSFTRAAEKMYISQPAISQHIQLLESRYDVKLLDRTNKHVMLTKAGEVVYQHAKEILNTYSLMEQLVKDLKEDPSGPLYIGASFTFGEYVLPHLIAGFRKQYPRIEPHISIDNTLTVVKQVVQGELDVGIIEG</sequence>
<comment type="similarity">
    <text evidence="1">Belongs to the LysR transcriptional regulatory family.</text>
</comment>
<dbReference type="InterPro" id="IPR036388">
    <property type="entry name" value="WH-like_DNA-bd_sf"/>
</dbReference>
<evidence type="ECO:0000256" key="1">
    <source>
        <dbReference type="ARBA" id="ARBA00009437"/>
    </source>
</evidence>